<keyword evidence="6" id="KW-1185">Reference proteome</keyword>
<evidence type="ECO:0000256" key="2">
    <source>
        <dbReference type="ARBA" id="ARBA00022679"/>
    </source>
</evidence>
<feature type="non-terminal residue" evidence="5">
    <location>
        <position position="1"/>
    </location>
</feature>
<name>A0A812MQ72_9DINO</name>
<evidence type="ECO:0000313" key="6">
    <source>
        <dbReference type="Proteomes" id="UP000604046"/>
    </source>
</evidence>
<dbReference type="GO" id="GO:0004017">
    <property type="term" value="F:AMP kinase activity"/>
    <property type="evidence" value="ECO:0007669"/>
    <property type="project" value="InterPro"/>
</dbReference>
<dbReference type="SUPFAM" id="SSF57774">
    <property type="entry name" value="Microbial and mitochondrial ADK, insert 'zinc finger' domain"/>
    <property type="match status" value="1"/>
</dbReference>
<dbReference type="AlphaFoldDB" id="A0A812MQ72"/>
<sequence length="802" mass="90503">LLEVGELLRESWQDQKCRALLSQSSPPVLLLDPSLSLSVVMQGGMQVGGCFQVGQLGVAPISNSLLPEPCTLQELNSKHTFNMLDPVLCRRPRHLQLVALGCTSELEPTVALTWCMFVSEACAAWKSAQTFQCRFFGSNAHDTSWSMNYDTKCYQCGPKLKLVDSLPLAKYRRIQSLAVLRYPWEANLFASIEGIPAWVPRHVVVVAGPPAAGSLECKEMFADATFAMKGSLCDGLEKRYGLVHISPGQLLREEVERENDLGRKVHQFMMEGKLVPHELVMSIMRERMSKPDILTRGCLLDNFPLTAGQASTLVGNMRVDQVLLVKVPDEELRLRSLERRIDPLTGRIYHLTFRPPPSDQPQVAQRLVQRSDDQEELVSKRLETYKRHIETILPFFKDKVVSVDGTNSPAEVLAEACQAMDQLEWTTSDLPYFGNVAFAGPFSIQQARRAGFYSPDNPPEVGDQVVCFQRGANWQRRGQVEDISETVSEGSGLRKGHEGMLVTLSTGTGSFTCWSAFLAPVNDKEYSSLCTTHGLLSSHFASLYPCSKGVGDVEFVSKEAARWSLEKWLSNLEDADGEPFEIDASKLQSLLELFDSHQDASLYLYTTHQKLGQRVTLNTGQDYSLYYRALNNTLNCDARSNLENAMPLIQRMVYLLLYDEENGSKRIHEGGRVWKGDTQRPVPLNMQKLREAMRLDRFVRFRQFQSTTREKTLAEKYRAREDGKGYLWTIDIPPGFWGARDIQDISWKEKESETLFPPYSAFRVQSLDESGCHLLAVDRRAELFSRAERHGLRGSAVELLEY</sequence>
<dbReference type="SUPFAM" id="SSF56399">
    <property type="entry name" value="ADP-ribosylation"/>
    <property type="match status" value="1"/>
</dbReference>
<reference evidence="5" key="1">
    <citation type="submission" date="2021-02" db="EMBL/GenBank/DDBJ databases">
        <authorList>
            <person name="Dougan E. K."/>
            <person name="Rhodes N."/>
            <person name="Thang M."/>
            <person name="Chan C."/>
        </authorList>
    </citation>
    <scope>NUCLEOTIDE SEQUENCE</scope>
</reference>
<dbReference type="InterPro" id="IPR027417">
    <property type="entry name" value="P-loop_NTPase"/>
</dbReference>
<dbReference type="Proteomes" id="UP000604046">
    <property type="component" value="Unassembled WGS sequence"/>
</dbReference>
<dbReference type="InterPro" id="IPR000850">
    <property type="entry name" value="Adenylat/UMP-CMP_kin"/>
</dbReference>
<protein>
    <recommendedName>
        <fullName evidence="7">Adenylate kinase</fullName>
    </recommendedName>
</protein>
<dbReference type="PROSITE" id="PS51996">
    <property type="entry name" value="TR_MART"/>
    <property type="match status" value="1"/>
</dbReference>
<dbReference type="InterPro" id="IPR036193">
    <property type="entry name" value="ADK_active_lid_dom_sf"/>
</dbReference>
<evidence type="ECO:0008006" key="7">
    <source>
        <dbReference type="Google" id="ProtNLM"/>
    </source>
</evidence>
<evidence type="ECO:0000256" key="3">
    <source>
        <dbReference type="ARBA" id="ARBA00022741"/>
    </source>
</evidence>
<organism evidence="5 6">
    <name type="scientific">Symbiodinium natans</name>
    <dbReference type="NCBI Taxonomy" id="878477"/>
    <lineage>
        <taxon>Eukaryota</taxon>
        <taxon>Sar</taxon>
        <taxon>Alveolata</taxon>
        <taxon>Dinophyceae</taxon>
        <taxon>Suessiales</taxon>
        <taxon>Symbiodiniaceae</taxon>
        <taxon>Symbiodinium</taxon>
    </lineage>
</organism>
<comment type="caution">
    <text evidence="5">The sequence shown here is derived from an EMBL/GenBank/DDBJ whole genome shotgun (WGS) entry which is preliminary data.</text>
</comment>
<evidence type="ECO:0000256" key="4">
    <source>
        <dbReference type="ARBA" id="ARBA00022777"/>
    </source>
</evidence>
<dbReference type="SUPFAM" id="SSF52540">
    <property type="entry name" value="P-loop containing nucleoside triphosphate hydrolases"/>
    <property type="match status" value="1"/>
</dbReference>
<dbReference type="HAMAP" id="MF_00235">
    <property type="entry name" value="Adenylate_kinase_Adk"/>
    <property type="match status" value="1"/>
</dbReference>
<keyword evidence="4" id="KW-0418">Kinase</keyword>
<keyword evidence="2" id="KW-0808">Transferase</keyword>
<dbReference type="Gene3D" id="3.90.176.10">
    <property type="entry name" value="Toxin ADP-ribosyltransferase, Chain A, domain 1"/>
    <property type="match status" value="1"/>
</dbReference>
<dbReference type="PRINTS" id="PR00094">
    <property type="entry name" value="ADENYLTKNASE"/>
</dbReference>
<evidence type="ECO:0000313" key="5">
    <source>
        <dbReference type="EMBL" id="CAE7264274.1"/>
    </source>
</evidence>
<dbReference type="Pfam" id="PF00406">
    <property type="entry name" value="ADK"/>
    <property type="match status" value="1"/>
</dbReference>
<proteinExistence type="inferred from homology"/>
<dbReference type="EMBL" id="CAJNDS010001543">
    <property type="protein sequence ID" value="CAE7264274.1"/>
    <property type="molecule type" value="Genomic_DNA"/>
</dbReference>
<dbReference type="GO" id="GO:0005524">
    <property type="term" value="F:ATP binding"/>
    <property type="evidence" value="ECO:0007669"/>
    <property type="project" value="InterPro"/>
</dbReference>
<evidence type="ECO:0000256" key="1">
    <source>
        <dbReference type="ARBA" id="ARBA00007220"/>
    </source>
</evidence>
<accession>A0A812MQ72</accession>
<gene>
    <name evidence="5" type="ORF">SNAT2548_LOCUS13912</name>
</gene>
<dbReference type="CDD" id="cd01428">
    <property type="entry name" value="ADK"/>
    <property type="match status" value="1"/>
</dbReference>
<keyword evidence="3" id="KW-0547">Nucleotide-binding</keyword>
<comment type="similarity">
    <text evidence="1">Belongs to the adenylate kinase family.</text>
</comment>
<dbReference type="OrthoDB" id="439792at2759"/>
<dbReference type="Gene3D" id="3.40.50.300">
    <property type="entry name" value="P-loop containing nucleotide triphosphate hydrolases"/>
    <property type="match status" value="1"/>
</dbReference>
<dbReference type="PANTHER" id="PTHR23359">
    <property type="entry name" value="NUCLEOTIDE KINASE"/>
    <property type="match status" value="1"/>
</dbReference>